<feature type="region of interest" description="Disordered" evidence="2">
    <location>
        <begin position="161"/>
        <end position="195"/>
    </location>
</feature>
<dbReference type="Pfam" id="PF20210">
    <property type="entry name" value="Laa1_Sip1_HTR5"/>
    <property type="match status" value="1"/>
</dbReference>
<sequence>MKFTVEPTPKPGDKDVRICALYCMGELMVTYGSQMMSLVADLVTMSLKFFKSTSHSVLLRYHAAATISKCIQSTAKAIPESTVKDLLKTFRHGMGDKAPAIQRVSADIVTGIQRQLGQLTIQETDNFVQLCLRYMDSADHTTRRHFAEVSGIHLAASVSTPLVNQETTARPERKGAGEDEEENPPESTKSNAPSVTLQSVLSQLSTSFNKSTGSLRTRVGIVQIYTTLLNELGPTYVETNYSVFARHFLVDIIGHPKNQVTLHETLRVRKFVSVILRDLVGVRMLSEQGQIGAIQDLITNYLRRWPALMPGQNAPHRLTLVAALKEVSELLQQLGNAPQFLQNALTTPVVRLLEHPDHAVRIAASYCLQQFCLVVPRRLQLIADDLAAQLTKGVAALLVPGANRDAQDRALGQATGLAGLFSLFPYRHLYISYDVCSKVLEMAMQLLKRAGEHDLTLAAVEVEISWTLISALVTLGRHFVHPHMSQLLTLWRNTFSRSSVKDTEDIQSRFSAEVAFLLHVRHCALGALLQFLTHNSGLLTTLDVARRVGASLSSALSFANSLASDGYDEELDSKSPLPHVKATTSELEVMFKCRMFQCFAAFGTSHINESAQAAVIDSAMTVFSGPDLYRGSQVQAAIAASAGSFVSIWECNDGYAYGISTHDWSANVENHSPYGGREDKSARTQDSVEWGIIQQLQQPVLGSCECEPLCLLTNISAEERSWPEPPPAASRLVDAALDVFAVFLAHQSTLTCDRVWTAVLNNAQSPRLERNPGRKIATTMNVAGALLHILCWADRESRDGFASVALYSHIIDFLKGCLSHPDQKLRKTASEAYGLTASRLDTGALTTQVKGLVDQVLSNRDPNSRAGCAMALGSLYTSVGGLAAGPLLKTIVNVLMSLGNDPHPLVHYYSLQSLSTVIDAASLSYEPHIRSTLGMLAKLYMSDAHEPEGRRHTVSAGLNDVPVYAVICEIEDSMVAVLGPDLRDSTRFRNLLLCLVQEFSVEVDEAVVVEAMRCLQHCLMFARDFLDVPMIVLRLRKYLSSPRTPLKFSAVNGLYLLVQKDVLLVSKYGGDELAEALFAMLDADASVDGVHAILTSWLSQTVTANPSAWIYLCQKIMSQANNSQRALKPEAPSNTAQDDESESLQVPGESNGEKGGDRRAIGRWRTQLFALQCLHNICKTLSAAGLREHVDLRYAKTCGLEMSNLLATKVPELIRMAFTASTAYVTEIRLAGLIVLRDIVEIFADSPDPDVEGSLLLEQYQAPIAAALTPAFSADSTPELLASAVEVCAIFIGSGVVEDGSKMGRILKLLTTALEQCAGASNLTLGEGGQLGPNASVMLRVSIISAWAKLAMSSHQRTYLEAIILPHRPVLAALWVESVIDYTRLKAHSEMTADPEELTGPGMSSLILEKDVTLQYYADAWWYILGAISLFMQQNDQNLLAPLNGARLKGAPVTNGVSHLETSEPCLLYPVLLGLACQVLLDDSSIDAVRLLAEQRVITLQFLSELLSSHYSGTKPMQRGIFGELTAMLYRFALGGPPAILSGVLRVSGALARRCSPSVNVSWELSENAVDCLRVVVCVLRRVASSRALTEPDGMVIDSGGLYNVAVETMRQITEKCDTVVHESVRLIALATLVDRLREESPATSSIGGFLAALKTLLSWPSTAGENAPAWKLRSDQSVHALLSACVINIEAISGRRGPEVTMKLQNNMLAAAVVISIAAQGTTFSYPLVEQYNSLLIQRLGDSDAEIALVARQCANILISSAPTGPPILRVCCRLLLPGLVHLALDAACDIPEERQRLLDSTLKVANPAQIPRLLCVLLPVYVAYLQHDAATKIHKLGENDVLNLASQYPEAFRRTTLLLHPSTRANMETALRQAASSTGRVPLQPKRQIALRQFQT</sequence>
<dbReference type="GO" id="GO:0005794">
    <property type="term" value="C:Golgi apparatus"/>
    <property type="evidence" value="ECO:0007669"/>
    <property type="project" value="TreeGrafter"/>
</dbReference>
<dbReference type="Pfam" id="PF25808">
    <property type="entry name" value="TPR_LAA1_C"/>
    <property type="match status" value="1"/>
</dbReference>
<dbReference type="GO" id="GO:0030139">
    <property type="term" value="C:endocytic vesicle"/>
    <property type="evidence" value="ECO:0007669"/>
    <property type="project" value="TreeGrafter"/>
</dbReference>
<feature type="region of interest" description="Disordered" evidence="2">
    <location>
        <begin position="1124"/>
        <end position="1158"/>
    </location>
</feature>
<dbReference type="InterPro" id="IPR057981">
    <property type="entry name" value="TPR_LAA1-like_C"/>
</dbReference>
<dbReference type="PANTHER" id="PTHR21663:SF0">
    <property type="entry name" value="HEAT REPEAT-CONTAINING PROTEIN 5B"/>
    <property type="match status" value="1"/>
</dbReference>
<dbReference type="GO" id="GO:0005829">
    <property type="term" value="C:cytosol"/>
    <property type="evidence" value="ECO:0007669"/>
    <property type="project" value="GOC"/>
</dbReference>
<dbReference type="RefSeq" id="XP_040631608.1">
    <property type="nucleotide sequence ID" value="XM_040776145.1"/>
</dbReference>
<dbReference type="GO" id="GO:0016020">
    <property type="term" value="C:membrane"/>
    <property type="evidence" value="ECO:0007669"/>
    <property type="project" value="TreeGrafter"/>
</dbReference>
<dbReference type="SUPFAM" id="SSF48371">
    <property type="entry name" value="ARM repeat"/>
    <property type="match status" value="2"/>
</dbReference>
<dbReference type="Gene3D" id="1.25.10.10">
    <property type="entry name" value="Leucine-rich Repeat Variant"/>
    <property type="match status" value="3"/>
</dbReference>
<dbReference type="GeneID" id="63691207"/>
<proteinExistence type="inferred from homology"/>
<dbReference type="GO" id="GO:0042147">
    <property type="term" value="P:retrograde transport, endosome to Golgi"/>
    <property type="evidence" value="ECO:0007669"/>
    <property type="project" value="TreeGrafter"/>
</dbReference>
<dbReference type="InterPro" id="IPR011989">
    <property type="entry name" value="ARM-like"/>
</dbReference>
<evidence type="ECO:0000259" key="3">
    <source>
        <dbReference type="Pfam" id="PF25808"/>
    </source>
</evidence>
<feature type="domain" description="LAA1-like C-terminal TPR repeats" evidence="3">
    <location>
        <begin position="1727"/>
        <end position="1881"/>
    </location>
</feature>
<organism evidence="4 5">
    <name type="scientific">Dacryopinax primogenitus (strain DJM 731)</name>
    <name type="common">Brown rot fungus</name>
    <dbReference type="NCBI Taxonomy" id="1858805"/>
    <lineage>
        <taxon>Eukaryota</taxon>
        <taxon>Fungi</taxon>
        <taxon>Dikarya</taxon>
        <taxon>Basidiomycota</taxon>
        <taxon>Agaricomycotina</taxon>
        <taxon>Dacrymycetes</taxon>
        <taxon>Dacrymycetales</taxon>
        <taxon>Dacrymycetaceae</taxon>
        <taxon>Dacryopinax</taxon>
    </lineage>
</organism>
<evidence type="ECO:0000313" key="5">
    <source>
        <dbReference type="Proteomes" id="UP000030653"/>
    </source>
</evidence>
<dbReference type="GO" id="GO:0008104">
    <property type="term" value="P:intracellular protein localization"/>
    <property type="evidence" value="ECO:0007669"/>
    <property type="project" value="TreeGrafter"/>
</dbReference>
<dbReference type="Proteomes" id="UP000030653">
    <property type="component" value="Unassembled WGS sequence"/>
</dbReference>
<comment type="similarity">
    <text evidence="1">Belongs to the HEATR5 family.</text>
</comment>
<reference evidence="4 5" key="1">
    <citation type="journal article" date="2012" name="Science">
        <title>The Paleozoic origin of enzymatic lignin decomposition reconstructed from 31 fungal genomes.</title>
        <authorList>
            <person name="Floudas D."/>
            <person name="Binder M."/>
            <person name="Riley R."/>
            <person name="Barry K."/>
            <person name="Blanchette R.A."/>
            <person name="Henrissat B."/>
            <person name="Martinez A.T."/>
            <person name="Otillar R."/>
            <person name="Spatafora J.W."/>
            <person name="Yadav J.S."/>
            <person name="Aerts A."/>
            <person name="Benoit I."/>
            <person name="Boyd A."/>
            <person name="Carlson A."/>
            <person name="Copeland A."/>
            <person name="Coutinho P.M."/>
            <person name="de Vries R.P."/>
            <person name="Ferreira P."/>
            <person name="Findley K."/>
            <person name="Foster B."/>
            <person name="Gaskell J."/>
            <person name="Glotzer D."/>
            <person name="Gorecki P."/>
            <person name="Heitman J."/>
            <person name="Hesse C."/>
            <person name="Hori C."/>
            <person name="Igarashi K."/>
            <person name="Jurgens J.A."/>
            <person name="Kallen N."/>
            <person name="Kersten P."/>
            <person name="Kohler A."/>
            <person name="Kuees U."/>
            <person name="Kumar T.K.A."/>
            <person name="Kuo A."/>
            <person name="LaButti K."/>
            <person name="Larrondo L.F."/>
            <person name="Lindquist E."/>
            <person name="Ling A."/>
            <person name="Lombard V."/>
            <person name="Lucas S."/>
            <person name="Lundell T."/>
            <person name="Martin R."/>
            <person name="McLaughlin D.J."/>
            <person name="Morgenstern I."/>
            <person name="Morin E."/>
            <person name="Murat C."/>
            <person name="Nagy L.G."/>
            <person name="Nolan M."/>
            <person name="Ohm R.A."/>
            <person name="Patyshakuliyeva A."/>
            <person name="Rokas A."/>
            <person name="Ruiz-Duenas F.J."/>
            <person name="Sabat G."/>
            <person name="Salamov A."/>
            <person name="Samejima M."/>
            <person name="Schmutz J."/>
            <person name="Slot J.C."/>
            <person name="St John F."/>
            <person name="Stenlid J."/>
            <person name="Sun H."/>
            <person name="Sun S."/>
            <person name="Syed K."/>
            <person name="Tsang A."/>
            <person name="Wiebenga A."/>
            <person name="Young D."/>
            <person name="Pisabarro A."/>
            <person name="Eastwood D.C."/>
            <person name="Martin F."/>
            <person name="Cullen D."/>
            <person name="Grigoriev I.V."/>
            <person name="Hibbett D.S."/>
        </authorList>
    </citation>
    <scope>NUCLEOTIDE SEQUENCE [LARGE SCALE GENOMIC DNA]</scope>
    <source>
        <strain evidence="4 5">DJM-731 SS1</strain>
    </source>
</reference>
<dbReference type="EMBL" id="JH795857">
    <property type="protein sequence ID" value="EJU04714.1"/>
    <property type="molecule type" value="Genomic_DNA"/>
</dbReference>
<evidence type="ECO:0000313" key="4">
    <source>
        <dbReference type="EMBL" id="EJU04714.1"/>
    </source>
</evidence>
<dbReference type="InterPro" id="IPR016024">
    <property type="entry name" value="ARM-type_fold"/>
</dbReference>
<accession>M5G7K7</accession>
<dbReference type="OrthoDB" id="192608at2759"/>
<dbReference type="InterPro" id="IPR046837">
    <property type="entry name" value="Laa1/Sip1/HEATR5-like_HEAT"/>
</dbReference>
<dbReference type="PANTHER" id="PTHR21663">
    <property type="entry name" value="HYPOTHETICAL HEAT DOMAIN-CONTAINING"/>
    <property type="match status" value="1"/>
</dbReference>
<dbReference type="HOGENOM" id="CLU_000503_0_0_1"/>
<dbReference type="STRING" id="1858805.M5G7K7"/>
<gene>
    <name evidence="4" type="ORF">DACRYDRAFT_75608</name>
</gene>
<dbReference type="InterPro" id="IPR040108">
    <property type="entry name" value="Laa1/Sip1/HEATR5"/>
</dbReference>
<dbReference type="OMA" id="YPQVIQE"/>
<keyword evidence="5" id="KW-1185">Reference proteome</keyword>
<protein>
    <submittedName>
        <fullName evidence="4">ARM repeat-containing protein</fullName>
    </submittedName>
</protein>
<name>M5G7K7_DACPD</name>
<evidence type="ECO:0000256" key="1">
    <source>
        <dbReference type="ARBA" id="ARBA00008304"/>
    </source>
</evidence>
<evidence type="ECO:0000256" key="2">
    <source>
        <dbReference type="SAM" id="MobiDB-lite"/>
    </source>
</evidence>
<dbReference type="GO" id="GO:0006897">
    <property type="term" value="P:endocytosis"/>
    <property type="evidence" value="ECO:0007669"/>
    <property type="project" value="TreeGrafter"/>
</dbReference>